<reference evidence="1" key="1">
    <citation type="submission" date="2020-02" db="EMBL/GenBank/DDBJ databases">
        <authorList>
            <person name="Meier V. D."/>
        </authorList>
    </citation>
    <scope>NUCLEOTIDE SEQUENCE</scope>
    <source>
        <strain evidence="1">AVDCRST_MAG53</strain>
    </source>
</reference>
<evidence type="ECO:0000313" key="1">
    <source>
        <dbReference type="EMBL" id="CAA9495051.1"/>
    </source>
</evidence>
<gene>
    <name evidence="1" type="ORF">AVDCRST_MAG53-1748</name>
</gene>
<sequence length="82" mass="8780">MSTSSPLSGPAGRRLAGAADLLPAEAVGRLAATHGVPLRRPADGATGFEELFLDLTRRRGTRQELGFVRRRLDLCDPATPRI</sequence>
<dbReference type="AlphaFoldDB" id="A0A6J4SKW7"/>
<protein>
    <submittedName>
        <fullName evidence="1">Uncharacterized protein</fullName>
    </submittedName>
</protein>
<proteinExistence type="predicted"/>
<accession>A0A6J4SKW7</accession>
<organism evidence="1">
    <name type="scientific">uncultured Solirubrobacteraceae bacterium</name>
    <dbReference type="NCBI Taxonomy" id="1162706"/>
    <lineage>
        <taxon>Bacteria</taxon>
        <taxon>Bacillati</taxon>
        <taxon>Actinomycetota</taxon>
        <taxon>Thermoleophilia</taxon>
        <taxon>Solirubrobacterales</taxon>
        <taxon>Solirubrobacteraceae</taxon>
        <taxon>environmental samples</taxon>
    </lineage>
</organism>
<name>A0A6J4SKW7_9ACTN</name>
<dbReference type="EMBL" id="CADCVR010000053">
    <property type="protein sequence ID" value="CAA9495051.1"/>
    <property type="molecule type" value="Genomic_DNA"/>
</dbReference>